<feature type="signal peptide" evidence="1">
    <location>
        <begin position="1"/>
        <end position="25"/>
    </location>
</feature>
<reference evidence="2 3" key="1">
    <citation type="submission" date="2019-02" db="EMBL/GenBank/DDBJ databases">
        <title>Deep-cultivation of Planctomycetes and their phenomic and genomic characterization uncovers novel biology.</title>
        <authorList>
            <person name="Wiegand S."/>
            <person name="Jogler M."/>
            <person name="Boedeker C."/>
            <person name="Pinto D."/>
            <person name="Vollmers J."/>
            <person name="Rivas-Marin E."/>
            <person name="Kohn T."/>
            <person name="Peeters S.H."/>
            <person name="Heuer A."/>
            <person name="Rast P."/>
            <person name="Oberbeckmann S."/>
            <person name="Bunk B."/>
            <person name="Jeske O."/>
            <person name="Meyerdierks A."/>
            <person name="Storesund J.E."/>
            <person name="Kallscheuer N."/>
            <person name="Luecker S."/>
            <person name="Lage O.M."/>
            <person name="Pohl T."/>
            <person name="Merkel B.J."/>
            <person name="Hornburger P."/>
            <person name="Mueller R.-W."/>
            <person name="Bruemmer F."/>
            <person name="Labrenz M."/>
            <person name="Spormann A.M."/>
            <person name="Op Den Camp H."/>
            <person name="Overmann J."/>
            <person name="Amann R."/>
            <person name="Jetten M.S.M."/>
            <person name="Mascher T."/>
            <person name="Medema M.H."/>
            <person name="Devos D.P."/>
            <person name="Kaster A.-K."/>
            <person name="Ovreas L."/>
            <person name="Rohde M."/>
            <person name="Galperin M.Y."/>
            <person name="Jogler C."/>
        </authorList>
    </citation>
    <scope>NUCLEOTIDE SEQUENCE [LARGE SCALE GENOMIC DNA]</scope>
    <source>
        <strain evidence="2 3">Pla52n</strain>
    </source>
</reference>
<dbReference type="Proteomes" id="UP000320176">
    <property type="component" value="Unassembled WGS sequence"/>
</dbReference>
<dbReference type="AlphaFoldDB" id="A0A5C6B2E7"/>
<comment type="caution">
    <text evidence="2">The sequence shown here is derived from an EMBL/GenBank/DDBJ whole genome shotgun (WGS) entry which is preliminary data.</text>
</comment>
<proteinExistence type="predicted"/>
<feature type="chain" id="PRO_5023069118" evidence="1">
    <location>
        <begin position="26"/>
        <end position="351"/>
    </location>
</feature>
<dbReference type="EMBL" id="SJPN01000002">
    <property type="protein sequence ID" value="TWU06017.1"/>
    <property type="molecule type" value="Genomic_DNA"/>
</dbReference>
<gene>
    <name evidence="2" type="ORF">Pla52n_17340</name>
</gene>
<keyword evidence="3" id="KW-1185">Reference proteome</keyword>
<protein>
    <submittedName>
        <fullName evidence="2">Uncharacterized protein</fullName>
    </submittedName>
</protein>
<accession>A0A5C6B2E7</accession>
<organism evidence="2 3">
    <name type="scientific">Stieleria varia</name>
    <dbReference type="NCBI Taxonomy" id="2528005"/>
    <lineage>
        <taxon>Bacteria</taxon>
        <taxon>Pseudomonadati</taxon>
        <taxon>Planctomycetota</taxon>
        <taxon>Planctomycetia</taxon>
        <taxon>Pirellulales</taxon>
        <taxon>Pirellulaceae</taxon>
        <taxon>Stieleria</taxon>
    </lineage>
</organism>
<sequence precursor="true">MVLKHTALATYSIMSLLFVASSASAQLPAGYERMMNPDLPHTLILEIHDEWTSNYSAVRFNNSFTPGFRVIDLEIQVFDKHPSTEKGYDAGHRIAVVEVPNNGIMESTNWLMALGETEEGMHALLVPGNDPITGRPLPNLRPTDIELYYRHSPFNENFIEPTFAFTAVENSGDHYAMWDFIPPTPVAPFLDLLDAKQLDMWRPYDIEFAVDGEGRVVGTALLSKDEASGNLPVACMWGFFQDWQLANFNDQGWVLMDFEHVPLVESPYNFSELPQTDFFGVFVMPQLITADDLTNDFVHSHFIAEDAEKFDIEATPTRLTDLEIGLPPAPKKKPNSLQQATRYSTLWLNGN</sequence>
<dbReference type="RefSeq" id="WP_146519170.1">
    <property type="nucleotide sequence ID" value="NZ_CP151726.1"/>
</dbReference>
<name>A0A5C6B2E7_9BACT</name>
<keyword evidence="1" id="KW-0732">Signal</keyword>
<evidence type="ECO:0000313" key="2">
    <source>
        <dbReference type="EMBL" id="TWU06017.1"/>
    </source>
</evidence>
<evidence type="ECO:0000256" key="1">
    <source>
        <dbReference type="SAM" id="SignalP"/>
    </source>
</evidence>
<evidence type="ECO:0000313" key="3">
    <source>
        <dbReference type="Proteomes" id="UP000320176"/>
    </source>
</evidence>